<gene>
    <name evidence="4" type="ORF">HME9304_03164</name>
</gene>
<evidence type="ECO:0000259" key="3">
    <source>
        <dbReference type="Pfam" id="PF01103"/>
    </source>
</evidence>
<evidence type="ECO:0000313" key="5">
    <source>
        <dbReference type="Proteomes" id="UP000248536"/>
    </source>
</evidence>
<dbReference type="GO" id="GO:0019867">
    <property type="term" value="C:outer membrane"/>
    <property type="evidence" value="ECO:0007669"/>
    <property type="project" value="InterPro"/>
</dbReference>
<keyword evidence="2" id="KW-0472">Membrane</keyword>
<organism evidence="4 5">
    <name type="scientific">Flagellimonas maritima</name>
    <dbReference type="NCBI Taxonomy" id="1383885"/>
    <lineage>
        <taxon>Bacteria</taxon>
        <taxon>Pseudomonadati</taxon>
        <taxon>Bacteroidota</taxon>
        <taxon>Flavobacteriia</taxon>
        <taxon>Flavobacteriales</taxon>
        <taxon>Flavobacteriaceae</taxon>
        <taxon>Flagellimonas</taxon>
    </lineage>
</organism>
<dbReference type="EMBL" id="CP030104">
    <property type="protein sequence ID" value="AWX46132.1"/>
    <property type="molecule type" value="Genomic_DNA"/>
</dbReference>
<comment type="subcellular location">
    <subcellularLocation>
        <location evidence="1">Membrane</location>
    </subcellularLocation>
</comment>
<dbReference type="Gene3D" id="2.40.160.50">
    <property type="entry name" value="membrane protein fhac: a member of the omp85/tpsb transporter family"/>
    <property type="match status" value="1"/>
</dbReference>
<evidence type="ECO:0000256" key="1">
    <source>
        <dbReference type="ARBA" id="ARBA00004370"/>
    </source>
</evidence>
<keyword evidence="5" id="KW-1185">Reference proteome</keyword>
<dbReference type="InterPro" id="IPR000184">
    <property type="entry name" value="Bac_surfAg_D15"/>
</dbReference>
<dbReference type="RefSeq" id="WP_112379448.1">
    <property type="nucleotide sequence ID" value="NZ_CP030104.1"/>
</dbReference>
<protein>
    <recommendedName>
        <fullName evidence="3">Bacterial surface antigen (D15) domain-containing protein</fullName>
    </recommendedName>
</protein>
<name>A0A2Z4LWF6_9FLAO</name>
<dbReference type="AlphaFoldDB" id="A0A2Z4LWF6"/>
<proteinExistence type="predicted"/>
<evidence type="ECO:0000313" key="4">
    <source>
        <dbReference type="EMBL" id="AWX46132.1"/>
    </source>
</evidence>
<evidence type="ECO:0000256" key="2">
    <source>
        <dbReference type="ARBA" id="ARBA00023136"/>
    </source>
</evidence>
<accession>A0A2Z4LWF6</accession>
<reference evidence="4 5" key="1">
    <citation type="submission" date="2018-06" db="EMBL/GenBank/DDBJ databases">
        <title>Spongiibacterium sp. HME9304 Genome sequencing and assembly.</title>
        <authorList>
            <person name="Kang H."/>
            <person name="Kim H."/>
            <person name="Joh K."/>
        </authorList>
    </citation>
    <scope>NUCLEOTIDE SEQUENCE [LARGE SCALE GENOMIC DNA]</scope>
    <source>
        <strain evidence="4 5">HME9304</strain>
    </source>
</reference>
<dbReference type="Proteomes" id="UP000248536">
    <property type="component" value="Chromosome"/>
</dbReference>
<dbReference type="Pfam" id="PF01103">
    <property type="entry name" value="Omp85"/>
    <property type="match status" value="1"/>
</dbReference>
<sequence length="389" mass="44899">MFNPRVSCFIIRPLLIVLLFFSNNRLLGQDFKDFKEIFTFYPNKKAALEDSTLYMAKLVAAPVISFSPETSLGMGIGAKYLFKFRGSGDETRTSNMPVTLQYTLNNQFIVYSGFEIFTNQESWVIEGNLRFQNYPRLFYGIGRDTPKDVEEEYNYYQALVEPIFLKQTFRYLFVGAGIRYNHVFNVDTIEEGILETDQPTGYNGSTSAGAELAVLYDNRNNILNAERGWYMEFTHGFYGKILGGTHKFELTRFDLRHYLKPFRKKNDVLAFQLIGHFSHGDVPFSELALFGSDEILRGYREGRYVERNLLAGQLEYRKTFGDSRYGMVAFVGGGDVYRNLGDFNFKNIRPNFGLGLRFLLDKKENLNIRLDWGFGDDSNNIYLNIAEAF</sequence>
<dbReference type="KEGG" id="spon:HME9304_03164"/>
<feature type="domain" description="Bacterial surface antigen (D15)" evidence="3">
    <location>
        <begin position="172"/>
        <end position="374"/>
    </location>
</feature>
<dbReference type="OrthoDB" id="9771071at2"/>